<protein>
    <submittedName>
        <fullName evidence="2">Uncharacterized protein</fullName>
    </submittedName>
</protein>
<evidence type="ECO:0000313" key="2">
    <source>
        <dbReference type="EMBL" id="PZL73086.1"/>
    </source>
</evidence>
<comment type="caution">
    <text evidence="2">The sequence shown here is derived from an EMBL/GenBank/DDBJ whole genome shotgun (WGS) entry which is preliminary data.</text>
</comment>
<feature type="transmembrane region" description="Helical" evidence="1">
    <location>
        <begin position="58"/>
        <end position="87"/>
    </location>
</feature>
<gene>
    <name evidence="2" type="ORF">CI088_09470</name>
</gene>
<evidence type="ECO:0000313" key="3">
    <source>
        <dbReference type="Proteomes" id="UP000249828"/>
    </source>
</evidence>
<feature type="transmembrane region" description="Helical" evidence="1">
    <location>
        <begin position="121"/>
        <end position="143"/>
    </location>
</feature>
<dbReference type="Proteomes" id="UP000249828">
    <property type="component" value="Unassembled WGS sequence"/>
</dbReference>
<feature type="transmembrane region" description="Helical" evidence="1">
    <location>
        <begin position="20"/>
        <end position="37"/>
    </location>
</feature>
<dbReference type="PROSITE" id="PS51257">
    <property type="entry name" value="PROKAR_LIPOPROTEIN"/>
    <property type="match status" value="1"/>
</dbReference>
<reference evidence="2 3" key="1">
    <citation type="submission" date="2017-11" db="EMBL/GenBank/DDBJ databases">
        <title>Draft genome sequence of Enterococcus plantarum TRW2 strain isolated from lettuce.</title>
        <authorList>
            <person name="Kim E.B."/>
            <person name="Marco M.L."/>
            <person name="Williams T.R."/>
            <person name="You I.H."/>
        </authorList>
    </citation>
    <scope>NUCLEOTIDE SEQUENCE [LARGE SCALE GENOMIC DNA]</scope>
    <source>
        <strain evidence="2 3">TRW2</strain>
    </source>
</reference>
<proteinExistence type="predicted"/>
<sequence>MIKSVVEQVKEVKKLTEDTVNIPLTYLIFLSSCFLLWKPKYISLVNVSRWIPNNIREIILGLFNVLYSNIILVFIALFGAVVVITLLSEYTSILDKLLPDEVEYMDNTEVSWNQYSAIRRLVSIVFTLALPIFVYYFTINVLLNQNNFVETFFQKILFR</sequence>
<dbReference type="EMBL" id="PIEU01000072">
    <property type="protein sequence ID" value="PZL73086.1"/>
    <property type="molecule type" value="Genomic_DNA"/>
</dbReference>
<organism evidence="2 3">
    <name type="scientific">Enterococcus plantarum</name>
    <dbReference type="NCBI Taxonomy" id="1077675"/>
    <lineage>
        <taxon>Bacteria</taxon>
        <taxon>Bacillati</taxon>
        <taxon>Bacillota</taxon>
        <taxon>Bacilli</taxon>
        <taxon>Lactobacillales</taxon>
        <taxon>Enterococcaceae</taxon>
        <taxon>Enterococcus</taxon>
    </lineage>
</organism>
<keyword evidence="1" id="KW-0812">Transmembrane</keyword>
<evidence type="ECO:0000256" key="1">
    <source>
        <dbReference type="SAM" id="Phobius"/>
    </source>
</evidence>
<keyword evidence="1" id="KW-0472">Membrane</keyword>
<keyword evidence="1" id="KW-1133">Transmembrane helix</keyword>
<keyword evidence="3" id="KW-1185">Reference proteome</keyword>
<dbReference type="RefSeq" id="WP_111247995.1">
    <property type="nucleotide sequence ID" value="NZ_PIEU01000072.1"/>
</dbReference>
<dbReference type="AlphaFoldDB" id="A0A2W3YZM6"/>
<accession>A0A2W3YZM6</accession>
<name>A0A2W3YZM6_9ENTE</name>